<feature type="transmembrane region" description="Helical" evidence="1">
    <location>
        <begin position="193"/>
        <end position="213"/>
    </location>
</feature>
<feature type="domain" description="Type IV / VI secretion system DotU" evidence="2">
    <location>
        <begin position="4"/>
        <end position="212"/>
    </location>
</feature>
<proteinExistence type="predicted"/>
<organism evidence="3 4">
    <name type="scientific">Variovorax paradoxus</name>
    <dbReference type="NCBI Taxonomy" id="34073"/>
    <lineage>
        <taxon>Bacteria</taxon>
        <taxon>Pseudomonadati</taxon>
        <taxon>Pseudomonadota</taxon>
        <taxon>Betaproteobacteria</taxon>
        <taxon>Burkholderiales</taxon>
        <taxon>Comamonadaceae</taxon>
        <taxon>Variovorax</taxon>
    </lineage>
</organism>
<dbReference type="RefSeq" id="WP_153280889.1">
    <property type="nucleotide sequence ID" value="NZ_CP045644.1"/>
</dbReference>
<gene>
    <name evidence="3" type="ORF">GFK26_04170</name>
</gene>
<keyword evidence="1" id="KW-0812">Transmembrane</keyword>
<evidence type="ECO:0000256" key="1">
    <source>
        <dbReference type="SAM" id="Phobius"/>
    </source>
</evidence>
<dbReference type="EMBL" id="CP045644">
    <property type="protein sequence ID" value="QFZ82004.1"/>
    <property type="molecule type" value="Genomic_DNA"/>
</dbReference>
<accession>A0A5Q0M0A8</accession>
<reference evidence="3 4" key="1">
    <citation type="submission" date="2019-10" db="EMBL/GenBank/DDBJ databases">
        <title>Complete genome sequence of Variovorax paradoxus 5C-2.</title>
        <authorList>
            <person name="Gogoleva N.E."/>
            <person name="Balkin A.S."/>
        </authorList>
    </citation>
    <scope>NUCLEOTIDE SEQUENCE [LARGE SCALE GENOMIC DNA]</scope>
    <source>
        <strain evidence="3 4">5C-2</strain>
    </source>
</reference>
<sequence>MARLLDCFSPFIAFGLGLDASIAAGRPTLPHDDAQREALRLLDIARADAHDGGANATQIESAAFAMVAWLDEILARHPDAVDGAAPLQVQLFNSNNAHSEFFHHLAALGAHDHEVREVYWHALAHGFKGQYYFESGDEGELGKLKDLHGRQLQPPPLELGSLAQDRIATQTHGVPDPRDPRGPAGMRRPGRTLLRTGIALAVLVPALVLLWLWQAGPPAADTALTQRIDQQLASYACADLEASIDPDGRPRVTGFVSQRDDLLKVADDVAAIPGVRAPHFNIGLRVWPHCEVFAILKPSQARNRQKNHGLSVTAPSAIDGRLREGDPVRVQVVAPRHESYIWVDYYTADGSVMHLNTGAAPTRLRAGESLELGRDIPSSWLVSPPFGNVLITVLSAPMPFSETSDRPPYEMASAYLLRLREALAASRNSERLIADFISLDTVAR</sequence>
<evidence type="ECO:0000313" key="4">
    <source>
        <dbReference type="Proteomes" id="UP000326780"/>
    </source>
</evidence>
<name>A0A5Q0M0A8_VARPD</name>
<evidence type="ECO:0000259" key="2">
    <source>
        <dbReference type="Pfam" id="PF09850"/>
    </source>
</evidence>
<keyword evidence="1" id="KW-0472">Membrane</keyword>
<dbReference type="PANTHER" id="PTHR38033:SF1">
    <property type="entry name" value="DOTU FAMILY TYPE IV_VI SECRETION SYSTEM PROTEIN"/>
    <property type="match status" value="1"/>
</dbReference>
<protein>
    <submittedName>
        <fullName evidence="3">Type IV / vi secretion system, dotu</fullName>
    </submittedName>
</protein>
<dbReference type="InterPro" id="IPR038522">
    <property type="entry name" value="T4/T6SS_DotU_sf"/>
</dbReference>
<dbReference type="InterPro" id="IPR017732">
    <property type="entry name" value="T4/T6SS_DotU"/>
</dbReference>
<evidence type="ECO:0000313" key="3">
    <source>
        <dbReference type="EMBL" id="QFZ82004.1"/>
    </source>
</evidence>
<keyword evidence="1" id="KW-1133">Transmembrane helix</keyword>
<dbReference type="AlphaFoldDB" id="A0A5Q0M0A8"/>
<dbReference type="Pfam" id="PF09850">
    <property type="entry name" value="DotU"/>
    <property type="match status" value="1"/>
</dbReference>
<dbReference type="PANTHER" id="PTHR38033">
    <property type="entry name" value="MEMBRANE PROTEIN-RELATED"/>
    <property type="match status" value="1"/>
</dbReference>
<dbReference type="Proteomes" id="UP000326780">
    <property type="component" value="Chromosome"/>
</dbReference>
<dbReference type="Gene3D" id="1.25.40.590">
    <property type="entry name" value="Type IV / VI secretion system, DotU"/>
    <property type="match status" value="1"/>
</dbReference>